<feature type="region of interest" description="Disordered" evidence="1">
    <location>
        <begin position="123"/>
        <end position="145"/>
    </location>
</feature>
<evidence type="ECO:0000313" key="3">
    <source>
        <dbReference type="Proteomes" id="UP000245956"/>
    </source>
</evidence>
<dbReference type="AlphaFoldDB" id="A0A2U3DWH8"/>
<evidence type="ECO:0000313" key="2">
    <source>
        <dbReference type="EMBL" id="PWI66592.1"/>
    </source>
</evidence>
<accession>A0A2U3DWH8</accession>
<dbReference type="Proteomes" id="UP000245956">
    <property type="component" value="Unassembled WGS sequence"/>
</dbReference>
<organism evidence="2 3">
    <name type="scientific">Purpureocillium lilacinum</name>
    <name type="common">Paecilomyces lilacinus</name>
    <dbReference type="NCBI Taxonomy" id="33203"/>
    <lineage>
        <taxon>Eukaryota</taxon>
        <taxon>Fungi</taxon>
        <taxon>Dikarya</taxon>
        <taxon>Ascomycota</taxon>
        <taxon>Pezizomycotina</taxon>
        <taxon>Sordariomycetes</taxon>
        <taxon>Hypocreomycetidae</taxon>
        <taxon>Hypocreales</taxon>
        <taxon>Ophiocordycipitaceae</taxon>
        <taxon>Purpureocillium</taxon>
    </lineage>
</organism>
<name>A0A2U3DWH8_PURLI</name>
<proteinExistence type="predicted"/>
<evidence type="ECO:0000256" key="1">
    <source>
        <dbReference type="SAM" id="MobiDB-lite"/>
    </source>
</evidence>
<protein>
    <submittedName>
        <fullName evidence="2">Uncharacterized protein</fullName>
    </submittedName>
</protein>
<comment type="caution">
    <text evidence="2">The sequence shown here is derived from an EMBL/GenBank/DDBJ whole genome shotgun (WGS) entry which is preliminary data.</text>
</comment>
<dbReference type="EMBL" id="LCWV01000024">
    <property type="protein sequence ID" value="PWI66592.1"/>
    <property type="molecule type" value="Genomic_DNA"/>
</dbReference>
<feature type="region of interest" description="Disordered" evidence="1">
    <location>
        <begin position="186"/>
        <end position="212"/>
    </location>
</feature>
<sequence>MRRQILRCEKRAKAREMPRGVVAGMQQGSTHDTRHAGATNGRKSCLSTPYLTVHWLSIHPIARSKTWHGAGAGCFAPAESRQPVFDCLGATAPCQGHALSLGRRPERKKSFSCGIWSALAAERRTTTTSRARPTPSGRAPGPAPVPPCGAAALQALRPPKRQHKMIDTGRRPKKVVALPLHAKATGTRGVPSARLRRESAGRQSISLRKAPEPRTEYAVEQAESFVRARLASPPHDAWLWTRMILLCSTAAFILPPLNKHPSSVR</sequence>
<reference evidence="2 3" key="1">
    <citation type="journal article" date="2016" name="Front. Microbiol.">
        <title>Genome and transcriptome sequences reveal the specific parasitism of the nematophagous Purpureocillium lilacinum 36-1.</title>
        <authorList>
            <person name="Xie J."/>
            <person name="Li S."/>
            <person name="Mo C."/>
            <person name="Xiao X."/>
            <person name="Peng D."/>
            <person name="Wang G."/>
            <person name="Xiao Y."/>
        </authorList>
    </citation>
    <scope>NUCLEOTIDE SEQUENCE [LARGE SCALE GENOMIC DNA]</scope>
    <source>
        <strain evidence="2 3">36-1</strain>
    </source>
</reference>
<feature type="compositionally biased region" description="Low complexity" evidence="1">
    <location>
        <begin position="126"/>
        <end position="140"/>
    </location>
</feature>
<gene>
    <name evidence="2" type="ORF">PCL_05005</name>
</gene>